<evidence type="ECO:0000256" key="5">
    <source>
        <dbReference type="ARBA" id="ARBA00022692"/>
    </source>
</evidence>
<evidence type="ECO:0000313" key="10">
    <source>
        <dbReference type="EMBL" id="QEA06311.1"/>
    </source>
</evidence>
<dbReference type="Gene3D" id="1.10.3720.10">
    <property type="entry name" value="MetI-like"/>
    <property type="match status" value="1"/>
</dbReference>
<comment type="similarity">
    <text evidence="2">Belongs to the binding-protein-dependent transport system permease family. CysTW subfamily.</text>
</comment>
<feature type="domain" description="ABC transmembrane type-1" evidence="9">
    <location>
        <begin position="90"/>
        <end position="297"/>
    </location>
</feature>
<evidence type="ECO:0000256" key="7">
    <source>
        <dbReference type="ARBA" id="ARBA00023136"/>
    </source>
</evidence>
<keyword evidence="7 8" id="KW-0472">Membrane</keyword>
<feature type="transmembrane region" description="Helical" evidence="8">
    <location>
        <begin position="278"/>
        <end position="301"/>
    </location>
</feature>
<feature type="transmembrane region" description="Helical" evidence="8">
    <location>
        <begin position="176"/>
        <end position="199"/>
    </location>
</feature>
<evidence type="ECO:0000256" key="4">
    <source>
        <dbReference type="ARBA" id="ARBA00022475"/>
    </source>
</evidence>
<accession>A0A5B8RCE3</accession>
<evidence type="ECO:0000256" key="3">
    <source>
        <dbReference type="ARBA" id="ARBA00022448"/>
    </source>
</evidence>
<sequence length="308" mass="33217">MSRAQGVATAAGGAAVGAPAMSLLRRLGRRRLELASGGAALLYTLVFIVLPYAMVAIFSFWEKDLYTIRPALSVDNYAKIAGSGVYAHVIGNSVLVATTVTVVASVLGYVLAYYLAVYARRWRNLLFFLLVVPLWTSFLLRAYIWTIILGREGILNTLLVNLGIIQDPTPLLLYNKFSICLALIYIFLPFVALPVYAALEKIPRSYIEASRDLGSPPLPTFRHVVFPLTVPALAAGATVVFCLSFGDFITPKLLGGSSDIMIANVIIEQFGAAFNWPFGSALAVIVLLVVFALLGVTSLVARGLGRNA</sequence>
<proteinExistence type="inferred from homology"/>
<dbReference type="InterPro" id="IPR035906">
    <property type="entry name" value="MetI-like_sf"/>
</dbReference>
<feature type="transmembrane region" description="Helical" evidence="8">
    <location>
        <begin position="220"/>
        <end position="246"/>
    </location>
</feature>
<dbReference type="GO" id="GO:0005886">
    <property type="term" value="C:plasma membrane"/>
    <property type="evidence" value="ECO:0007669"/>
    <property type="project" value="UniProtKB-SubCell"/>
</dbReference>
<evidence type="ECO:0000259" key="9">
    <source>
        <dbReference type="PROSITE" id="PS50928"/>
    </source>
</evidence>
<keyword evidence="4" id="KW-1003">Cell membrane</keyword>
<evidence type="ECO:0000256" key="2">
    <source>
        <dbReference type="ARBA" id="ARBA00007069"/>
    </source>
</evidence>
<dbReference type="PANTHER" id="PTHR42929:SF1">
    <property type="entry name" value="INNER MEMBRANE ABC TRANSPORTER PERMEASE PROTEIN YDCU-RELATED"/>
    <property type="match status" value="1"/>
</dbReference>
<dbReference type="Pfam" id="PF00528">
    <property type="entry name" value="BPD_transp_1"/>
    <property type="match status" value="1"/>
</dbReference>
<dbReference type="GO" id="GO:0055085">
    <property type="term" value="P:transmembrane transport"/>
    <property type="evidence" value="ECO:0007669"/>
    <property type="project" value="InterPro"/>
</dbReference>
<feature type="transmembrane region" description="Helical" evidence="8">
    <location>
        <begin position="125"/>
        <end position="148"/>
    </location>
</feature>
<evidence type="ECO:0000256" key="6">
    <source>
        <dbReference type="ARBA" id="ARBA00022989"/>
    </source>
</evidence>
<dbReference type="InterPro" id="IPR000515">
    <property type="entry name" value="MetI-like"/>
</dbReference>
<dbReference type="PANTHER" id="PTHR42929">
    <property type="entry name" value="INNER MEMBRANE ABC TRANSPORTER PERMEASE PROTEIN YDCU-RELATED-RELATED"/>
    <property type="match status" value="1"/>
</dbReference>
<feature type="transmembrane region" description="Helical" evidence="8">
    <location>
        <begin position="94"/>
        <end position="118"/>
    </location>
</feature>
<evidence type="ECO:0000256" key="8">
    <source>
        <dbReference type="SAM" id="Phobius"/>
    </source>
</evidence>
<dbReference type="SUPFAM" id="SSF161098">
    <property type="entry name" value="MetI-like"/>
    <property type="match status" value="1"/>
</dbReference>
<name>A0A5B8RCE3_9ZZZZ</name>
<organism evidence="10">
    <name type="scientific">uncultured organism</name>
    <dbReference type="NCBI Taxonomy" id="155900"/>
    <lineage>
        <taxon>unclassified sequences</taxon>
        <taxon>environmental samples</taxon>
    </lineage>
</organism>
<dbReference type="EMBL" id="MN079136">
    <property type="protein sequence ID" value="QEA06311.1"/>
    <property type="molecule type" value="Genomic_DNA"/>
</dbReference>
<keyword evidence="6 8" id="KW-1133">Transmembrane helix</keyword>
<dbReference type="PROSITE" id="PS50928">
    <property type="entry name" value="ABC_TM1"/>
    <property type="match status" value="1"/>
</dbReference>
<dbReference type="AlphaFoldDB" id="A0A5B8RCE3"/>
<keyword evidence="5 8" id="KW-0812">Transmembrane</keyword>
<dbReference type="CDD" id="cd06261">
    <property type="entry name" value="TM_PBP2"/>
    <property type="match status" value="1"/>
</dbReference>
<gene>
    <name evidence="10" type="primary">potB_1</name>
    <name evidence="10" type="ORF">KBTEX_02643</name>
</gene>
<keyword evidence="3" id="KW-0813">Transport</keyword>
<protein>
    <submittedName>
        <fullName evidence="10">Spermidine/putrescine transport system permease protein PotB</fullName>
    </submittedName>
</protein>
<comment type="subcellular location">
    <subcellularLocation>
        <location evidence="1">Cell membrane</location>
        <topology evidence="1">Multi-pass membrane protein</topology>
    </subcellularLocation>
</comment>
<reference evidence="10" key="1">
    <citation type="submission" date="2019-06" db="EMBL/GenBank/DDBJ databases">
        <authorList>
            <person name="Murdoch R.W."/>
            <person name="Fathepure B."/>
        </authorList>
    </citation>
    <scope>NUCLEOTIDE SEQUENCE</scope>
</reference>
<feature type="transmembrane region" description="Helical" evidence="8">
    <location>
        <begin position="40"/>
        <end position="61"/>
    </location>
</feature>
<evidence type="ECO:0000256" key="1">
    <source>
        <dbReference type="ARBA" id="ARBA00004651"/>
    </source>
</evidence>